<dbReference type="Proteomes" id="UP000694257">
    <property type="component" value="Chromosome"/>
</dbReference>
<evidence type="ECO:0000313" key="2">
    <source>
        <dbReference type="Proteomes" id="UP000694257"/>
    </source>
</evidence>
<proteinExistence type="predicted"/>
<reference evidence="1 2" key="1">
    <citation type="submission" date="2021-07" db="EMBL/GenBank/DDBJ databases">
        <title>Whole Genome Sequence of Nocardia Iowensis.</title>
        <authorList>
            <person name="Lamm A."/>
            <person name="Collins-Fairclough A.M."/>
            <person name="Bunk B."/>
            <person name="Sproer C."/>
        </authorList>
    </citation>
    <scope>NUCLEOTIDE SEQUENCE [LARGE SCALE GENOMIC DNA]</scope>
    <source>
        <strain evidence="1 2">NRRL 5646</strain>
    </source>
</reference>
<sequence length="83" mass="8607">MPGIEGEPAPWITTAHCGWFCVDSHGAVCTARCPGMFCGQLVAVVDGALTEHSHANHATACPWTGVGVRVADAASRSHPPQRG</sequence>
<evidence type="ECO:0000313" key="1">
    <source>
        <dbReference type="EMBL" id="QXN88742.1"/>
    </source>
</evidence>
<keyword evidence="2" id="KW-1185">Reference proteome</keyword>
<dbReference type="RefSeq" id="WP_218469625.1">
    <property type="nucleotide sequence ID" value="NZ_BAABJN010000011.1"/>
</dbReference>
<name>A0ABX8RIQ0_NOCIO</name>
<gene>
    <name evidence="1" type="ORF">KV110_24480</name>
</gene>
<organism evidence="1 2">
    <name type="scientific">Nocardia iowensis</name>
    <dbReference type="NCBI Taxonomy" id="204891"/>
    <lineage>
        <taxon>Bacteria</taxon>
        <taxon>Bacillati</taxon>
        <taxon>Actinomycetota</taxon>
        <taxon>Actinomycetes</taxon>
        <taxon>Mycobacteriales</taxon>
        <taxon>Nocardiaceae</taxon>
        <taxon>Nocardia</taxon>
    </lineage>
</organism>
<accession>A0ABX8RIQ0</accession>
<protein>
    <submittedName>
        <fullName evidence="1">Uncharacterized protein</fullName>
    </submittedName>
</protein>
<dbReference type="EMBL" id="CP078145">
    <property type="protein sequence ID" value="QXN88742.1"/>
    <property type="molecule type" value="Genomic_DNA"/>
</dbReference>